<dbReference type="RefSeq" id="WP_033083210.1">
    <property type="nucleotide sequence ID" value="NZ_JQEC01000044.1"/>
</dbReference>
<keyword evidence="1" id="KW-0472">Membrane</keyword>
<gene>
    <name evidence="2" type="ORF">GAB14E_0553</name>
</gene>
<dbReference type="PATRIC" id="fig|28229.3.peg.3214"/>
<dbReference type="OrthoDB" id="952847at2"/>
<keyword evidence="1" id="KW-0812">Transmembrane</keyword>
<proteinExistence type="predicted"/>
<evidence type="ECO:0000313" key="2">
    <source>
        <dbReference type="EMBL" id="KGJ90889.1"/>
    </source>
</evidence>
<evidence type="ECO:0000256" key="1">
    <source>
        <dbReference type="SAM" id="Phobius"/>
    </source>
</evidence>
<dbReference type="AlphaFoldDB" id="A0A099KJ73"/>
<evidence type="ECO:0008006" key="4">
    <source>
        <dbReference type="Google" id="ProtNLM"/>
    </source>
</evidence>
<protein>
    <recommendedName>
        <fullName evidence="4">Transmembrane anchor protein</fullName>
    </recommendedName>
</protein>
<dbReference type="Proteomes" id="UP000029868">
    <property type="component" value="Unassembled WGS sequence"/>
</dbReference>
<name>A0A099KJ73_COLPS</name>
<organism evidence="2 3">
    <name type="scientific">Colwellia psychrerythraea</name>
    <name type="common">Vibrio psychroerythus</name>
    <dbReference type="NCBI Taxonomy" id="28229"/>
    <lineage>
        <taxon>Bacteria</taxon>
        <taxon>Pseudomonadati</taxon>
        <taxon>Pseudomonadota</taxon>
        <taxon>Gammaproteobacteria</taxon>
        <taxon>Alteromonadales</taxon>
        <taxon>Colwelliaceae</taxon>
        <taxon>Colwellia</taxon>
    </lineage>
</organism>
<comment type="caution">
    <text evidence="2">The sequence shown here is derived from an EMBL/GenBank/DDBJ whole genome shotgun (WGS) entry which is preliminary data.</text>
</comment>
<dbReference type="EMBL" id="JQEC01000044">
    <property type="protein sequence ID" value="KGJ90889.1"/>
    <property type="molecule type" value="Genomic_DNA"/>
</dbReference>
<accession>A0A099KJ73</accession>
<feature type="transmembrane region" description="Helical" evidence="1">
    <location>
        <begin position="9"/>
        <end position="30"/>
    </location>
</feature>
<reference evidence="2 3" key="1">
    <citation type="submission" date="2014-08" db="EMBL/GenBank/DDBJ databases">
        <title>Genomic and Phenotypic Diversity of Colwellia psychrerythraea strains from Disparate Marine Basins.</title>
        <authorList>
            <person name="Techtmann S.M."/>
            <person name="Stelling S.C."/>
            <person name="Utturkar S.M."/>
            <person name="Alshibli N."/>
            <person name="Harris A."/>
            <person name="Brown S.D."/>
            <person name="Hazen T.C."/>
        </authorList>
    </citation>
    <scope>NUCLEOTIDE SEQUENCE [LARGE SCALE GENOMIC DNA]</scope>
    <source>
        <strain evidence="2 3">GAB14E</strain>
    </source>
</reference>
<sequence length="179" mass="19468">MQHTLSNKALLKSTIIALVIAALVLISFILPAEYNIDPTGVGAKLGLTALANPSATATAPAKNSAELITTDKQATDIIEVVVPAKRGVEYKFAMKKFKKMEYQWQTDGTELFFDLHGEPEGDTTGYYESYAIATLDGMKGSFTSPFAGVHGWYWKNTSDKPVTVKLTVNGEYTIVGLKK</sequence>
<evidence type="ECO:0000313" key="3">
    <source>
        <dbReference type="Proteomes" id="UP000029868"/>
    </source>
</evidence>
<keyword evidence="1" id="KW-1133">Transmembrane helix</keyword>